<dbReference type="PATRIC" id="fig|710421.3.peg.4992"/>
<gene>
    <name evidence="1" type="ordered locus">Mycch_5010</name>
</gene>
<proteinExistence type="predicted"/>
<evidence type="ECO:0000313" key="2">
    <source>
        <dbReference type="Proteomes" id="UP000006057"/>
    </source>
</evidence>
<dbReference type="KEGG" id="mcb:Mycch_5010"/>
<dbReference type="EMBL" id="CP003053">
    <property type="protein sequence ID" value="AFM19697.1"/>
    <property type="molecule type" value="Genomic_DNA"/>
</dbReference>
<evidence type="ECO:0000313" key="1">
    <source>
        <dbReference type="EMBL" id="AFM19697.1"/>
    </source>
</evidence>
<name>I4BQZ0_MYCCN</name>
<dbReference type="AlphaFoldDB" id="I4BQZ0"/>
<dbReference type="HOGENOM" id="CLU_186184_1_0_11"/>
<dbReference type="STRING" id="710421.Mycch_5010"/>
<dbReference type="Proteomes" id="UP000006057">
    <property type="component" value="Chromosome"/>
</dbReference>
<organism evidence="1 2">
    <name type="scientific">Mycolicibacterium chubuense (strain NBB4)</name>
    <name type="common">Mycobacterium chubuense</name>
    <dbReference type="NCBI Taxonomy" id="710421"/>
    <lineage>
        <taxon>Bacteria</taxon>
        <taxon>Bacillati</taxon>
        <taxon>Actinomycetota</taxon>
        <taxon>Actinomycetes</taxon>
        <taxon>Mycobacteriales</taxon>
        <taxon>Mycobacteriaceae</taxon>
        <taxon>Mycolicibacterium</taxon>
    </lineage>
</organism>
<reference evidence="1 2" key="1">
    <citation type="submission" date="2012-06" db="EMBL/GenBank/DDBJ databases">
        <title>Complete sequence of chromosome of Mycobacterium chubuense NBB4.</title>
        <authorList>
            <consortium name="US DOE Joint Genome Institute"/>
            <person name="Lucas S."/>
            <person name="Han J."/>
            <person name="Lapidus A."/>
            <person name="Cheng J.-F."/>
            <person name="Goodwin L."/>
            <person name="Pitluck S."/>
            <person name="Peters L."/>
            <person name="Mikhailova N."/>
            <person name="Teshima H."/>
            <person name="Detter J.C."/>
            <person name="Han C."/>
            <person name="Tapia R."/>
            <person name="Land M."/>
            <person name="Hauser L."/>
            <person name="Kyrpides N."/>
            <person name="Ivanova N."/>
            <person name="Pagani I."/>
            <person name="Mattes T."/>
            <person name="Holmes A."/>
            <person name="Rutledge P."/>
            <person name="Paulsen I."/>
            <person name="Coleman N."/>
            <person name="Woyke T."/>
        </authorList>
    </citation>
    <scope>NUCLEOTIDE SEQUENCE [LARGE SCALE GENOMIC DNA]</scope>
    <source>
        <strain evidence="1 2">NBB4</strain>
    </source>
</reference>
<protein>
    <submittedName>
        <fullName evidence="1">Uncharacterized protein</fullName>
    </submittedName>
</protein>
<dbReference type="eggNOG" id="ENOG50349NW">
    <property type="taxonomic scope" value="Bacteria"/>
</dbReference>
<sequence length="89" mass="9597">MGLNGTARQPDAVAGECYEQLMTNQCRACRAGLEHCHGALIHHPYRRDECTEDECVTPDSVHDLHLDCSAVGCACDEVMLGASSAHRVG</sequence>
<accession>I4BQZ0</accession>
<keyword evidence="2" id="KW-1185">Reference proteome</keyword>